<sequence length="305" mass="33408">MYIGNFIPALILDRIGRKYCILIGIIPKIVSALFLVFATKIWMVFLGRALNGMSDAFIFIVVPMYASEIASTDVRGSLGTILQIMCSLGIVVMLSVGPFISYLAVNILLTAAVLVSAVPLIFLPDSPYFLYSKGRTAEALAILEFLRGSESAANLELKEYALEKKVEDIGLGTFFYVTSSTKSITGFMNFLPLMSLILIVFCYSAGPGSLIWALTAELFDNSARAFGLSICMTINMITMFITTRYFASLMSTIGPAATYWSFGTSCLLLCLFIIFFIPETKGKSFSDIQKAMGAENFVCDEVDVK</sequence>
<dbReference type="InterPro" id="IPR020846">
    <property type="entry name" value="MFS_dom"/>
</dbReference>
<keyword evidence="8" id="KW-1185">Reference proteome</keyword>
<dbReference type="InterPro" id="IPR050549">
    <property type="entry name" value="MFS_Trehalose_Transporter"/>
</dbReference>
<dbReference type="InterPro" id="IPR036259">
    <property type="entry name" value="MFS_trans_sf"/>
</dbReference>
<evidence type="ECO:0000256" key="4">
    <source>
        <dbReference type="ARBA" id="ARBA00023136"/>
    </source>
</evidence>
<feature type="transmembrane region" description="Helical" evidence="5">
    <location>
        <begin position="190"/>
        <end position="214"/>
    </location>
</feature>
<dbReference type="OrthoDB" id="8120565at2759"/>
<dbReference type="SUPFAM" id="SSF103473">
    <property type="entry name" value="MFS general substrate transporter"/>
    <property type="match status" value="1"/>
</dbReference>
<dbReference type="Proteomes" id="UP001153714">
    <property type="component" value="Chromosome 7"/>
</dbReference>
<organism evidence="7 8">
    <name type="scientific">Diatraea saccharalis</name>
    <name type="common">sugarcane borer</name>
    <dbReference type="NCBI Taxonomy" id="40085"/>
    <lineage>
        <taxon>Eukaryota</taxon>
        <taxon>Metazoa</taxon>
        <taxon>Ecdysozoa</taxon>
        <taxon>Arthropoda</taxon>
        <taxon>Hexapoda</taxon>
        <taxon>Insecta</taxon>
        <taxon>Pterygota</taxon>
        <taxon>Neoptera</taxon>
        <taxon>Endopterygota</taxon>
        <taxon>Lepidoptera</taxon>
        <taxon>Glossata</taxon>
        <taxon>Ditrysia</taxon>
        <taxon>Pyraloidea</taxon>
        <taxon>Crambidae</taxon>
        <taxon>Crambinae</taxon>
        <taxon>Diatraea</taxon>
    </lineage>
</organism>
<dbReference type="PROSITE" id="PS50850">
    <property type="entry name" value="MFS"/>
    <property type="match status" value="1"/>
</dbReference>
<dbReference type="EMBL" id="OU893338">
    <property type="protein sequence ID" value="CAG9794715.1"/>
    <property type="molecule type" value="Genomic_DNA"/>
</dbReference>
<feature type="transmembrane region" description="Helical" evidence="5">
    <location>
        <begin position="49"/>
        <end position="66"/>
    </location>
</feature>
<comment type="subcellular location">
    <subcellularLocation>
        <location evidence="1">Membrane</location>
        <topology evidence="1">Multi-pass membrane protein</topology>
    </subcellularLocation>
</comment>
<protein>
    <recommendedName>
        <fullName evidence="6">Major facilitator superfamily (MFS) profile domain-containing protein</fullName>
    </recommendedName>
</protein>
<feature type="transmembrane region" description="Helical" evidence="5">
    <location>
        <begin position="102"/>
        <end position="123"/>
    </location>
</feature>
<proteinExistence type="predicted"/>
<evidence type="ECO:0000259" key="6">
    <source>
        <dbReference type="PROSITE" id="PS50850"/>
    </source>
</evidence>
<accession>A0A9N9WK16</accession>
<evidence type="ECO:0000313" key="7">
    <source>
        <dbReference type="EMBL" id="CAG9794715.1"/>
    </source>
</evidence>
<evidence type="ECO:0000256" key="2">
    <source>
        <dbReference type="ARBA" id="ARBA00022692"/>
    </source>
</evidence>
<dbReference type="AlphaFoldDB" id="A0A9N9WK16"/>
<feature type="transmembrane region" description="Helical" evidence="5">
    <location>
        <begin position="78"/>
        <end position="96"/>
    </location>
</feature>
<name>A0A9N9WK16_9NEOP</name>
<reference evidence="7" key="1">
    <citation type="submission" date="2021-12" db="EMBL/GenBank/DDBJ databases">
        <authorList>
            <person name="King R."/>
        </authorList>
    </citation>
    <scope>NUCLEOTIDE SEQUENCE</scope>
</reference>
<gene>
    <name evidence="7" type="ORF">DIATSA_LOCUS12067</name>
</gene>
<feature type="transmembrane region" description="Helical" evidence="5">
    <location>
        <begin position="259"/>
        <end position="277"/>
    </location>
</feature>
<keyword evidence="2 5" id="KW-0812">Transmembrane</keyword>
<keyword evidence="3 5" id="KW-1133">Transmembrane helix</keyword>
<dbReference type="PANTHER" id="PTHR48021">
    <property type="match status" value="1"/>
</dbReference>
<evidence type="ECO:0000256" key="5">
    <source>
        <dbReference type="SAM" id="Phobius"/>
    </source>
</evidence>
<feature type="domain" description="Major facilitator superfamily (MFS) profile" evidence="6">
    <location>
        <begin position="1"/>
        <end position="305"/>
    </location>
</feature>
<dbReference type="InterPro" id="IPR005828">
    <property type="entry name" value="MFS_sugar_transport-like"/>
</dbReference>
<dbReference type="GO" id="GO:0016020">
    <property type="term" value="C:membrane"/>
    <property type="evidence" value="ECO:0007669"/>
    <property type="project" value="UniProtKB-SubCell"/>
</dbReference>
<keyword evidence="4 5" id="KW-0472">Membrane</keyword>
<dbReference type="Pfam" id="PF00083">
    <property type="entry name" value="Sugar_tr"/>
    <property type="match status" value="2"/>
</dbReference>
<evidence type="ECO:0000256" key="3">
    <source>
        <dbReference type="ARBA" id="ARBA00022989"/>
    </source>
</evidence>
<evidence type="ECO:0000313" key="8">
    <source>
        <dbReference type="Proteomes" id="UP001153714"/>
    </source>
</evidence>
<reference evidence="7" key="2">
    <citation type="submission" date="2022-10" db="EMBL/GenBank/DDBJ databases">
        <authorList>
            <consortium name="ENA_rothamsted_submissions"/>
            <consortium name="culmorum"/>
            <person name="King R."/>
        </authorList>
    </citation>
    <scope>NUCLEOTIDE SEQUENCE</scope>
</reference>
<dbReference type="Gene3D" id="1.20.1250.20">
    <property type="entry name" value="MFS general substrate transporter like domains"/>
    <property type="match status" value="2"/>
</dbReference>
<dbReference type="GO" id="GO:0022857">
    <property type="term" value="F:transmembrane transporter activity"/>
    <property type="evidence" value="ECO:0007669"/>
    <property type="project" value="InterPro"/>
</dbReference>
<dbReference type="PANTHER" id="PTHR48021:SF1">
    <property type="entry name" value="GH07001P-RELATED"/>
    <property type="match status" value="1"/>
</dbReference>
<evidence type="ECO:0000256" key="1">
    <source>
        <dbReference type="ARBA" id="ARBA00004141"/>
    </source>
</evidence>
<feature type="transmembrane region" description="Helical" evidence="5">
    <location>
        <begin position="21"/>
        <end position="43"/>
    </location>
</feature>
<feature type="transmembrane region" description="Helical" evidence="5">
    <location>
        <begin position="226"/>
        <end position="247"/>
    </location>
</feature>